<reference evidence="3" key="1">
    <citation type="journal article" date="2015" name="BMC Genomics">
        <title>Transcriptome profiling of a Rhizobium leguminosarum bv. trifolii rosR mutant reveals the role of the transcriptional regulator RosR in motility, synthesis of cell-surface components, and other cellular processes.</title>
        <authorList>
            <person name="Rachwal K."/>
            <person name="Matczynska E."/>
            <person name="Janczarek M."/>
        </authorList>
    </citation>
    <scope>NUCLEOTIDE SEQUENCE</scope>
    <source>
        <strain evidence="3">Rt24.2</strain>
    </source>
</reference>
<dbReference type="Pfam" id="PF02436">
    <property type="entry name" value="PYC_OADA"/>
    <property type="match status" value="1"/>
</dbReference>
<dbReference type="PANTHER" id="PTHR43778">
    <property type="entry name" value="PYRUVATE CARBOXYLASE"/>
    <property type="match status" value="1"/>
</dbReference>
<reference evidence="3" key="2">
    <citation type="journal article" date="2016" name="Front. Microbiol.">
        <title>The Regulatory Protein RosR Affects Rhizobium leguminosarum bv. trifolii Protein Profiles, Cell Surface Properties, and Symbiosis with Clover.</title>
        <authorList>
            <person name="Rachwal K."/>
            <person name="Boguszewska A."/>
            <person name="Kopcinska J."/>
            <person name="Karas M."/>
            <person name="Tchorzewski M."/>
            <person name="Janczarek M."/>
        </authorList>
    </citation>
    <scope>NUCLEOTIDE SEQUENCE</scope>
    <source>
        <strain evidence="3">Rt24.2</strain>
    </source>
</reference>
<evidence type="ECO:0000259" key="2">
    <source>
        <dbReference type="PROSITE" id="PS50968"/>
    </source>
</evidence>
<evidence type="ECO:0000313" key="3">
    <source>
        <dbReference type="EMBL" id="AOO93581.1"/>
    </source>
</evidence>
<dbReference type="Gene3D" id="3.20.20.70">
    <property type="entry name" value="Aldolase class I"/>
    <property type="match status" value="1"/>
</dbReference>
<dbReference type="SUPFAM" id="SSF51230">
    <property type="entry name" value="Single hybrid motif"/>
    <property type="match status" value="1"/>
</dbReference>
<accession>A0A1C9I3T1</accession>
<keyword evidence="1" id="KW-0092">Biotin</keyword>
<protein>
    <submittedName>
        <fullName evidence="3">Pyruvate carboxylase</fullName>
    </submittedName>
</protein>
<dbReference type="FunFam" id="2.40.50.100:FF:000003">
    <property type="entry name" value="Acetyl-CoA carboxylase biotin carboxyl carrier protein"/>
    <property type="match status" value="1"/>
</dbReference>
<dbReference type="InterPro" id="IPR055268">
    <property type="entry name" value="PCB-like"/>
</dbReference>
<dbReference type="PANTHER" id="PTHR43778:SF2">
    <property type="entry name" value="PYRUVATE CARBOXYLASE, MITOCHONDRIAL"/>
    <property type="match status" value="1"/>
</dbReference>
<feature type="domain" description="Lipoyl-binding" evidence="2">
    <location>
        <begin position="129"/>
        <end position="204"/>
    </location>
</feature>
<dbReference type="CDD" id="cd06850">
    <property type="entry name" value="biotinyl_domain"/>
    <property type="match status" value="1"/>
</dbReference>
<dbReference type="InterPro" id="IPR013785">
    <property type="entry name" value="Aldolase_TIM"/>
</dbReference>
<dbReference type="PROSITE" id="PS50968">
    <property type="entry name" value="BIOTINYL_LIPOYL"/>
    <property type="match status" value="1"/>
</dbReference>
<proteinExistence type="predicted"/>
<dbReference type="PROSITE" id="PS00188">
    <property type="entry name" value="BIOTIN"/>
    <property type="match status" value="1"/>
</dbReference>
<dbReference type="GO" id="GO:0006094">
    <property type="term" value="P:gluconeogenesis"/>
    <property type="evidence" value="ECO:0007669"/>
    <property type="project" value="TreeGrafter"/>
</dbReference>
<evidence type="ECO:0000256" key="1">
    <source>
        <dbReference type="ARBA" id="ARBA00023267"/>
    </source>
</evidence>
<dbReference type="InterPro" id="IPR011053">
    <property type="entry name" value="Single_hybrid_motif"/>
</dbReference>
<name>A0A1C9I3T1_RHILT</name>
<organism evidence="3">
    <name type="scientific">Rhizobium leguminosarum bv. trifolii</name>
    <dbReference type="NCBI Taxonomy" id="386"/>
    <lineage>
        <taxon>Bacteria</taxon>
        <taxon>Pseudomonadati</taxon>
        <taxon>Pseudomonadota</taxon>
        <taxon>Alphaproteobacteria</taxon>
        <taxon>Hyphomicrobiales</taxon>
        <taxon>Rhizobiaceae</taxon>
        <taxon>Rhizobium/Agrobacterium group</taxon>
        <taxon>Rhizobium</taxon>
    </lineage>
</organism>
<dbReference type="Pfam" id="PF00364">
    <property type="entry name" value="Biotin_lipoyl"/>
    <property type="match status" value="1"/>
</dbReference>
<dbReference type="InterPro" id="IPR001882">
    <property type="entry name" value="Biotin_BS"/>
</dbReference>
<dbReference type="Gene3D" id="3.10.600.10">
    <property type="entry name" value="pyruvate carboxylase f1077a mutant domain"/>
    <property type="match status" value="1"/>
</dbReference>
<sequence length="205" mass="22161">MRPGSLLKEADLDAERKVIETKLEREISDFEFASYLMYPKVFTDFALASDTYGPVSVLPTPAYFYGLKDGEELFADIERGKTLVIVNQAMSATDSQGMVTIFFELNGQPRRIKVPDRAHGATGAAVRRKAEPGNAVHVGAPMPGVISRVFVSPGQAVNAGDVLVSIEAMKMETALHAEKDGTISEVLVRAGDQIDAKDLLVVYAG</sequence>
<dbReference type="SUPFAM" id="SSF89000">
    <property type="entry name" value="post-HMGL domain-like"/>
    <property type="match status" value="1"/>
</dbReference>
<dbReference type="GO" id="GO:0005737">
    <property type="term" value="C:cytoplasm"/>
    <property type="evidence" value="ECO:0007669"/>
    <property type="project" value="TreeGrafter"/>
</dbReference>
<keyword evidence="3" id="KW-0670">Pyruvate</keyword>
<dbReference type="Gene3D" id="2.40.50.100">
    <property type="match status" value="1"/>
</dbReference>
<dbReference type="EMBL" id="KX491217">
    <property type="protein sequence ID" value="AOO93581.1"/>
    <property type="molecule type" value="Genomic_DNA"/>
</dbReference>
<dbReference type="AlphaFoldDB" id="A0A1C9I3T1"/>
<dbReference type="InterPro" id="IPR000089">
    <property type="entry name" value="Biotin_lipoyl"/>
</dbReference>
<dbReference type="GO" id="GO:0004736">
    <property type="term" value="F:pyruvate carboxylase activity"/>
    <property type="evidence" value="ECO:0007669"/>
    <property type="project" value="TreeGrafter"/>
</dbReference>
<dbReference type="InterPro" id="IPR003379">
    <property type="entry name" value="Carboxylase_cons_dom"/>
</dbReference>